<evidence type="ECO:0000313" key="2">
    <source>
        <dbReference type="EMBL" id="GGC97774.1"/>
    </source>
</evidence>
<evidence type="ECO:0000313" key="3">
    <source>
        <dbReference type="Proteomes" id="UP000619534"/>
    </source>
</evidence>
<feature type="domain" description="DUF4325" evidence="1">
    <location>
        <begin position="21"/>
        <end position="82"/>
    </location>
</feature>
<sequence length="102" mass="11896">MGRLVKLHIKDYVDQVYSNDDGVVIYQILKNELENSNKVSVSFQDIKALNSSFINSAFVELLNDYDFQFIKENLSFVDSTKAINNTIKSRFSFEIDERKQYV</sequence>
<dbReference type="InterPro" id="IPR025474">
    <property type="entry name" value="DUF4325"/>
</dbReference>
<proteinExistence type="predicted"/>
<name>A0ABQ1PII2_9BACI</name>
<accession>A0ABQ1PII2</accession>
<protein>
    <recommendedName>
        <fullName evidence="1">DUF4325 domain-containing protein</fullName>
    </recommendedName>
</protein>
<keyword evidence="3" id="KW-1185">Reference proteome</keyword>
<gene>
    <name evidence="2" type="ORF">GCM10007216_30700</name>
</gene>
<reference evidence="3" key="1">
    <citation type="journal article" date="2019" name="Int. J. Syst. Evol. Microbiol.">
        <title>The Global Catalogue of Microorganisms (GCM) 10K type strain sequencing project: providing services to taxonomists for standard genome sequencing and annotation.</title>
        <authorList>
            <consortium name="The Broad Institute Genomics Platform"/>
            <consortium name="The Broad Institute Genome Sequencing Center for Infectious Disease"/>
            <person name="Wu L."/>
            <person name="Ma J."/>
        </authorList>
    </citation>
    <scope>NUCLEOTIDE SEQUENCE [LARGE SCALE GENOMIC DNA]</scope>
    <source>
        <strain evidence="3">CCM 7282</strain>
    </source>
</reference>
<dbReference type="RefSeq" id="WP_062440390.1">
    <property type="nucleotide sequence ID" value="NZ_BMCJ01000006.1"/>
</dbReference>
<dbReference type="EMBL" id="BMCJ01000006">
    <property type="protein sequence ID" value="GGC97774.1"/>
    <property type="molecule type" value="Genomic_DNA"/>
</dbReference>
<organism evidence="2 3">
    <name type="scientific">Thalassobacillus devorans</name>
    <dbReference type="NCBI Taxonomy" id="279813"/>
    <lineage>
        <taxon>Bacteria</taxon>
        <taxon>Bacillati</taxon>
        <taxon>Bacillota</taxon>
        <taxon>Bacilli</taxon>
        <taxon>Bacillales</taxon>
        <taxon>Bacillaceae</taxon>
        <taxon>Thalassobacillus</taxon>
    </lineage>
</organism>
<evidence type="ECO:0000259" key="1">
    <source>
        <dbReference type="Pfam" id="PF14213"/>
    </source>
</evidence>
<dbReference type="Proteomes" id="UP000619534">
    <property type="component" value="Unassembled WGS sequence"/>
</dbReference>
<comment type="caution">
    <text evidence="2">The sequence shown here is derived from an EMBL/GenBank/DDBJ whole genome shotgun (WGS) entry which is preliminary data.</text>
</comment>
<dbReference type="Pfam" id="PF14213">
    <property type="entry name" value="DUF4325"/>
    <property type="match status" value="1"/>
</dbReference>